<dbReference type="PANTHER" id="PTHR46586">
    <property type="entry name" value="ANKYRIN REPEAT-CONTAINING PROTEIN"/>
    <property type="match status" value="1"/>
</dbReference>
<dbReference type="EMBL" id="JASMQC010000003">
    <property type="protein sequence ID" value="KAK1946583.1"/>
    <property type="molecule type" value="Genomic_DNA"/>
</dbReference>
<dbReference type="Pfam" id="PF12796">
    <property type="entry name" value="Ank_2"/>
    <property type="match status" value="1"/>
</dbReference>
<accession>A0AAD9LR80</accession>
<dbReference type="PANTHER" id="PTHR46586:SF3">
    <property type="entry name" value="ANKYRIN REPEAT-CONTAINING PROTEIN"/>
    <property type="match status" value="1"/>
</dbReference>
<dbReference type="InterPro" id="IPR002110">
    <property type="entry name" value="Ankyrin_rpt"/>
</dbReference>
<name>A0AAD9LR80_9STRA</name>
<reference evidence="1" key="1">
    <citation type="submission" date="2023-08" db="EMBL/GenBank/DDBJ databases">
        <title>Reference Genome Resource for the Citrus Pathogen Phytophthora citrophthora.</title>
        <authorList>
            <person name="Moller H."/>
            <person name="Coetzee B."/>
            <person name="Rose L.J."/>
            <person name="Van Niekerk J.M."/>
        </authorList>
    </citation>
    <scope>NUCLEOTIDE SEQUENCE</scope>
    <source>
        <strain evidence="1">STE-U-9442</strain>
    </source>
</reference>
<gene>
    <name evidence="1" type="ORF">P3T76_002135</name>
</gene>
<sequence>MWLVGAGLESGVENKFARACGEGPLPVVWWLADYMKTKGIDLDADTARAAMDAAAGQGRLEVVKWLIERDLGRGTTVAFHVAAMGGHLEVARYLHAQGFTGCHLGTVQMAASGGHLSVVQWLWEVFGGDLDAGFHFAEEGVPWVSPCRGHLEVVQYLHTIILLLAEKKRERGEISHHSSEIEMDDVLYLLKLRDTTKWT</sequence>
<organism evidence="1 2">
    <name type="scientific">Phytophthora citrophthora</name>
    <dbReference type="NCBI Taxonomy" id="4793"/>
    <lineage>
        <taxon>Eukaryota</taxon>
        <taxon>Sar</taxon>
        <taxon>Stramenopiles</taxon>
        <taxon>Oomycota</taxon>
        <taxon>Peronosporomycetes</taxon>
        <taxon>Peronosporales</taxon>
        <taxon>Peronosporaceae</taxon>
        <taxon>Phytophthora</taxon>
    </lineage>
</organism>
<proteinExistence type="predicted"/>
<dbReference type="Proteomes" id="UP001259832">
    <property type="component" value="Unassembled WGS sequence"/>
</dbReference>
<evidence type="ECO:0000313" key="1">
    <source>
        <dbReference type="EMBL" id="KAK1946583.1"/>
    </source>
</evidence>
<evidence type="ECO:0000313" key="2">
    <source>
        <dbReference type="Proteomes" id="UP001259832"/>
    </source>
</evidence>
<comment type="caution">
    <text evidence="1">The sequence shown here is derived from an EMBL/GenBank/DDBJ whole genome shotgun (WGS) entry which is preliminary data.</text>
</comment>
<dbReference type="InterPro" id="IPR052050">
    <property type="entry name" value="SecEffector_AnkRepeat"/>
</dbReference>
<protein>
    <submittedName>
        <fullName evidence="1">Ankyrin repeat protein</fullName>
    </submittedName>
</protein>
<dbReference type="Gene3D" id="1.25.40.20">
    <property type="entry name" value="Ankyrin repeat-containing domain"/>
    <property type="match status" value="1"/>
</dbReference>
<dbReference type="SUPFAM" id="SSF48403">
    <property type="entry name" value="Ankyrin repeat"/>
    <property type="match status" value="1"/>
</dbReference>
<dbReference type="InterPro" id="IPR036770">
    <property type="entry name" value="Ankyrin_rpt-contain_sf"/>
</dbReference>
<keyword evidence="2" id="KW-1185">Reference proteome</keyword>
<dbReference type="AlphaFoldDB" id="A0AAD9LR80"/>